<gene>
    <name evidence="2" type="ORF">FPSE_10547</name>
</gene>
<dbReference type="OrthoDB" id="2818448at2759"/>
<keyword evidence="3" id="KW-1185">Reference proteome</keyword>
<feature type="chain" id="PRO_5003866821" description="Extracellular membrane protein CFEM domain-containing protein" evidence="1">
    <location>
        <begin position="20"/>
        <end position="81"/>
    </location>
</feature>
<comment type="caution">
    <text evidence="2">The sequence shown here is derived from an EMBL/GenBank/DDBJ whole genome shotgun (WGS) entry which is preliminary data.</text>
</comment>
<dbReference type="Proteomes" id="UP000007978">
    <property type="component" value="Chromosome 4"/>
</dbReference>
<evidence type="ECO:0000256" key="1">
    <source>
        <dbReference type="SAM" id="SignalP"/>
    </source>
</evidence>
<dbReference type="RefSeq" id="XP_009261939.1">
    <property type="nucleotide sequence ID" value="XM_009263664.1"/>
</dbReference>
<reference evidence="2 3" key="1">
    <citation type="journal article" date="2012" name="PLoS Pathog.">
        <title>Comparative pathogenomics reveals horizontally acquired novel virulence genes in fungi infecting cereal hosts.</title>
        <authorList>
            <person name="Gardiner D.M."/>
            <person name="McDonald M.C."/>
            <person name="Covarelli L."/>
            <person name="Solomon P.S."/>
            <person name="Rusu A.G."/>
            <person name="Marshall M."/>
            <person name="Kazan K."/>
            <person name="Chakraborty S."/>
            <person name="McDonald B.A."/>
            <person name="Manners J.M."/>
        </authorList>
    </citation>
    <scope>NUCLEOTIDE SEQUENCE [LARGE SCALE GENOMIC DNA]</scope>
    <source>
        <strain evidence="2 3">CS3096</strain>
    </source>
</reference>
<dbReference type="HOGENOM" id="CLU_154032_0_0_1"/>
<evidence type="ECO:0000313" key="3">
    <source>
        <dbReference type="Proteomes" id="UP000007978"/>
    </source>
</evidence>
<accession>K3V7Z0</accession>
<feature type="signal peptide" evidence="1">
    <location>
        <begin position="1"/>
        <end position="19"/>
    </location>
</feature>
<evidence type="ECO:0000313" key="2">
    <source>
        <dbReference type="EMBL" id="EKJ69294.1"/>
    </source>
</evidence>
<evidence type="ECO:0008006" key="4">
    <source>
        <dbReference type="Google" id="ProtNLM"/>
    </source>
</evidence>
<keyword evidence="1" id="KW-0732">Signal</keyword>
<organism evidence="2 3">
    <name type="scientific">Fusarium pseudograminearum (strain CS3096)</name>
    <name type="common">Wheat and barley crown-rot fungus</name>
    <dbReference type="NCBI Taxonomy" id="1028729"/>
    <lineage>
        <taxon>Eukaryota</taxon>
        <taxon>Fungi</taxon>
        <taxon>Dikarya</taxon>
        <taxon>Ascomycota</taxon>
        <taxon>Pezizomycotina</taxon>
        <taxon>Sordariomycetes</taxon>
        <taxon>Hypocreomycetidae</taxon>
        <taxon>Hypocreales</taxon>
        <taxon>Nectriaceae</taxon>
        <taxon>Fusarium</taxon>
    </lineage>
</organism>
<dbReference type="AlphaFoldDB" id="K3V7Z0"/>
<dbReference type="GeneID" id="20369164"/>
<dbReference type="EMBL" id="AFNW01000348">
    <property type="protein sequence ID" value="EKJ69294.1"/>
    <property type="molecule type" value="Genomic_DNA"/>
</dbReference>
<dbReference type="KEGG" id="fpu:FPSE_10547"/>
<proteinExistence type="predicted"/>
<protein>
    <recommendedName>
        <fullName evidence="4">Extracellular membrane protein CFEM domain-containing protein</fullName>
    </recommendedName>
</protein>
<dbReference type="eggNOG" id="ENOG502T0RA">
    <property type="taxonomic scope" value="Eukaryota"/>
</dbReference>
<sequence length="81" mass="8682">MVRLSLFAVLATAIASVTAQTSACQCLFQDGSHCCVTLKTQDCQLECMNVGRKGVKCNANGKFSNVSWLTGVGRTKCDSFK</sequence>
<name>K3V7Z0_FUSPC</name>